<dbReference type="AlphaFoldDB" id="A0A2M7G2T7"/>
<evidence type="ECO:0000256" key="2">
    <source>
        <dbReference type="ARBA" id="ARBA00010566"/>
    </source>
</evidence>
<proteinExistence type="inferred from homology"/>
<gene>
    <name evidence="6" type="ORF">COW36_14285</name>
</gene>
<dbReference type="InterPro" id="IPR016142">
    <property type="entry name" value="Citrate_synth-like_lrg_a-sub"/>
</dbReference>
<comment type="pathway">
    <text evidence="1">Carbohydrate metabolism; tricarboxylic acid cycle.</text>
</comment>
<dbReference type="UniPathway" id="UPA00223"/>
<dbReference type="SUPFAM" id="SSF48256">
    <property type="entry name" value="Citrate synthase"/>
    <property type="match status" value="1"/>
</dbReference>
<dbReference type="InterPro" id="IPR036969">
    <property type="entry name" value="Citrate_synthase_sf"/>
</dbReference>
<reference evidence="6 7" key="1">
    <citation type="submission" date="2017-09" db="EMBL/GenBank/DDBJ databases">
        <title>Depth-based differentiation of microbial function through sediment-hosted aquifers and enrichment of novel symbionts in the deep terrestrial subsurface.</title>
        <authorList>
            <person name="Probst A.J."/>
            <person name="Ladd B."/>
            <person name="Jarett J.K."/>
            <person name="Geller-Mcgrath D.E."/>
            <person name="Sieber C.M."/>
            <person name="Emerson J.B."/>
            <person name="Anantharaman K."/>
            <person name="Thomas B.C."/>
            <person name="Malmstrom R."/>
            <person name="Stieglmeier M."/>
            <person name="Klingl A."/>
            <person name="Woyke T."/>
            <person name="Ryan C.M."/>
            <person name="Banfield J.F."/>
        </authorList>
    </citation>
    <scope>NUCLEOTIDE SEQUENCE [LARGE SCALE GENOMIC DNA]</scope>
    <source>
        <strain evidence="6">CG17_big_fil_post_rev_8_21_14_2_50_48_46</strain>
    </source>
</reference>
<sequence>MNSVLKEKTHLSSREVTELLGITPATLYAYVSRGLIRSEGEPNSRGKRYLAEDIQRLLEKKSLRQAPEQAVARSLDWGLPVLDTALCLIQNGQIYYRGQALSELMANPSFEAVLALLWQTELPDWSQLESDVPALEKHSEKQREPVLCAQRALLNLAEDPRCWDLRPEGVVRSGLAMLALLTRVFCGHHPQSEGLAHTLQAAWAADQPEVAAVLNQALMLSAEHELNISSFSVRCAASAGSQPVQAVLAGLASFSGSRHGGQWARVEALLRECEQADSVADALHSRLRRAESFDGFGHRLYPQGDPRWQALAPVLWRIKGGGKQAEFLNAVIDEVQRLTQQAPNLDFALLALCRLWGWPPQRAQEVFVLGRVVGWVAHLLEEYPLARLIRPRARYIGPLPESVEHADF</sequence>
<accession>A0A2M7G2T7</accession>
<organism evidence="6 7">
    <name type="scientific">bacterium (Candidatus Blackallbacteria) CG17_big_fil_post_rev_8_21_14_2_50_48_46</name>
    <dbReference type="NCBI Taxonomy" id="2014261"/>
    <lineage>
        <taxon>Bacteria</taxon>
        <taxon>Candidatus Blackallbacteria</taxon>
    </lineage>
</organism>
<dbReference type="GO" id="GO:0005975">
    <property type="term" value="P:carbohydrate metabolic process"/>
    <property type="evidence" value="ECO:0007669"/>
    <property type="project" value="TreeGrafter"/>
</dbReference>
<evidence type="ECO:0000256" key="1">
    <source>
        <dbReference type="ARBA" id="ARBA00005163"/>
    </source>
</evidence>
<dbReference type="CDD" id="cd06102">
    <property type="entry name" value="citrate_synt_like_2"/>
    <property type="match status" value="1"/>
</dbReference>
<dbReference type="GO" id="GO:0036440">
    <property type="term" value="F:citrate synthase activity"/>
    <property type="evidence" value="ECO:0007669"/>
    <property type="project" value="UniProtKB-EC"/>
</dbReference>
<dbReference type="Pfam" id="PF13411">
    <property type="entry name" value="MerR_1"/>
    <property type="match status" value="1"/>
</dbReference>
<dbReference type="Gene3D" id="1.10.1660.10">
    <property type="match status" value="1"/>
</dbReference>
<dbReference type="InterPro" id="IPR016143">
    <property type="entry name" value="Citrate_synth-like_sm_a-sub"/>
</dbReference>
<evidence type="ECO:0000259" key="5">
    <source>
        <dbReference type="Pfam" id="PF13411"/>
    </source>
</evidence>
<dbReference type="EC" id="2.3.3.16" evidence="3"/>
<dbReference type="Gene3D" id="1.10.580.10">
    <property type="entry name" value="Citrate Synthase, domain 1"/>
    <property type="match status" value="2"/>
</dbReference>
<dbReference type="SUPFAM" id="SSF46955">
    <property type="entry name" value="Putative DNA-binding domain"/>
    <property type="match status" value="1"/>
</dbReference>
<dbReference type="PANTHER" id="PTHR11739">
    <property type="entry name" value="CITRATE SYNTHASE"/>
    <property type="match status" value="1"/>
</dbReference>
<evidence type="ECO:0000256" key="3">
    <source>
        <dbReference type="ARBA" id="ARBA00012972"/>
    </source>
</evidence>
<comment type="similarity">
    <text evidence="2">Belongs to the citrate synthase family.</text>
</comment>
<dbReference type="Gene3D" id="1.10.230.10">
    <property type="entry name" value="Cytochrome P450-Terp, domain 2"/>
    <property type="match status" value="1"/>
</dbReference>
<dbReference type="PRINTS" id="PR00143">
    <property type="entry name" value="CITRTSNTHASE"/>
</dbReference>
<comment type="caution">
    <text evidence="6">The sequence shown here is derived from an EMBL/GenBank/DDBJ whole genome shotgun (WGS) entry which is preliminary data.</text>
</comment>
<keyword evidence="4" id="KW-0808">Transferase</keyword>
<dbReference type="GO" id="GO:0005829">
    <property type="term" value="C:cytosol"/>
    <property type="evidence" value="ECO:0007669"/>
    <property type="project" value="TreeGrafter"/>
</dbReference>
<name>A0A2M7G2T7_9BACT</name>
<feature type="domain" description="HTH merR-type" evidence="5">
    <location>
        <begin position="12"/>
        <end position="65"/>
    </location>
</feature>
<dbReference type="InterPro" id="IPR002020">
    <property type="entry name" value="Citrate_synthase"/>
</dbReference>
<evidence type="ECO:0000313" key="6">
    <source>
        <dbReference type="EMBL" id="PIW16129.1"/>
    </source>
</evidence>
<evidence type="ECO:0000256" key="4">
    <source>
        <dbReference type="ARBA" id="ARBA00022679"/>
    </source>
</evidence>
<dbReference type="Pfam" id="PF00285">
    <property type="entry name" value="Citrate_synt"/>
    <property type="match status" value="1"/>
</dbReference>
<dbReference type="GO" id="GO:0006099">
    <property type="term" value="P:tricarboxylic acid cycle"/>
    <property type="evidence" value="ECO:0007669"/>
    <property type="project" value="UniProtKB-UniPathway"/>
</dbReference>
<dbReference type="Proteomes" id="UP000231019">
    <property type="component" value="Unassembled WGS sequence"/>
</dbReference>
<dbReference type="InterPro" id="IPR009061">
    <property type="entry name" value="DNA-bd_dom_put_sf"/>
</dbReference>
<dbReference type="InterPro" id="IPR000551">
    <property type="entry name" value="MerR-type_HTH_dom"/>
</dbReference>
<dbReference type="EMBL" id="PFFQ01000040">
    <property type="protein sequence ID" value="PIW16129.1"/>
    <property type="molecule type" value="Genomic_DNA"/>
</dbReference>
<evidence type="ECO:0000313" key="7">
    <source>
        <dbReference type="Proteomes" id="UP000231019"/>
    </source>
</evidence>
<protein>
    <recommendedName>
        <fullName evidence="3">citrate synthase (unknown stereospecificity)</fullName>
        <ecNumber evidence="3">2.3.3.16</ecNumber>
    </recommendedName>
</protein>
<dbReference type="PANTHER" id="PTHR11739:SF4">
    <property type="entry name" value="CITRATE SYNTHASE, PEROXISOMAL"/>
    <property type="match status" value="1"/>
</dbReference>